<dbReference type="AlphaFoldDB" id="A0A1M5DDQ7"/>
<accession>A0A1M5DDQ7</accession>
<proteinExistence type="predicted"/>
<protein>
    <submittedName>
        <fullName evidence="2">Uncharacterized protein</fullName>
    </submittedName>
</protein>
<evidence type="ECO:0000313" key="3">
    <source>
        <dbReference type="Proteomes" id="UP000184436"/>
    </source>
</evidence>
<feature type="transmembrane region" description="Helical" evidence="1">
    <location>
        <begin position="21"/>
        <end position="38"/>
    </location>
</feature>
<dbReference type="EMBL" id="FQVD01000028">
    <property type="protein sequence ID" value="SHF65129.1"/>
    <property type="molecule type" value="Genomic_DNA"/>
</dbReference>
<organism evidence="2 3">
    <name type="scientific">Bacteroides faecichinchillae</name>
    <dbReference type="NCBI Taxonomy" id="871325"/>
    <lineage>
        <taxon>Bacteria</taxon>
        <taxon>Pseudomonadati</taxon>
        <taxon>Bacteroidota</taxon>
        <taxon>Bacteroidia</taxon>
        <taxon>Bacteroidales</taxon>
        <taxon>Bacteroidaceae</taxon>
        <taxon>Bacteroides</taxon>
    </lineage>
</organism>
<keyword evidence="3" id="KW-1185">Reference proteome</keyword>
<sequence length="73" mass="8436">MLGTPSKLNHSMVINKKLKTIFVLALYVGFTIAIYAIVCHFMDIEFEDIHLLYATLIGCIAYMPRFIVEKKRK</sequence>
<feature type="transmembrane region" description="Helical" evidence="1">
    <location>
        <begin position="50"/>
        <end position="68"/>
    </location>
</feature>
<reference evidence="2 3" key="1">
    <citation type="submission" date="2016-11" db="EMBL/GenBank/DDBJ databases">
        <authorList>
            <person name="Jaros S."/>
            <person name="Januszkiewicz K."/>
            <person name="Wedrychowicz H."/>
        </authorList>
    </citation>
    <scope>NUCLEOTIDE SEQUENCE [LARGE SCALE GENOMIC DNA]</scope>
    <source>
        <strain evidence="2 3">DSM 26883</strain>
    </source>
</reference>
<dbReference type="Proteomes" id="UP000184436">
    <property type="component" value="Unassembled WGS sequence"/>
</dbReference>
<evidence type="ECO:0000256" key="1">
    <source>
        <dbReference type="SAM" id="Phobius"/>
    </source>
</evidence>
<keyword evidence="1" id="KW-1133">Transmembrane helix</keyword>
<gene>
    <name evidence="2" type="ORF">SAMN05444349_12844</name>
</gene>
<name>A0A1M5DDQ7_9BACE</name>
<keyword evidence="1" id="KW-0472">Membrane</keyword>
<keyword evidence="1" id="KW-0812">Transmembrane</keyword>
<evidence type="ECO:0000313" key="2">
    <source>
        <dbReference type="EMBL" id="SHF65129.1"/>
    </source>
</evidence>